<feature type="transmembrane region" description="Helical" evidence="1">
    <location>
        <begin position="41"/>
        <end position="70"/>
    </location>
</feature>
<evidence type="ECO:0000256" key="1">
    <source>
        <dbReference type="SAM" id="Phobius"/>
    </source>
</evidence>
<accession>A0A9D7LNU9</accession>
<feature type="transmembrane region" description="Helical" evidence="1">
    <location>
        <begin position="76"/>
        <end position="97"/>
    </location>
</feature>
<dbReference type="PANTHER" id="PTHR40547">
    <property type="entry name" value="SLL0298 PROTEIN"/>
    <property type="match status" value="1"/>
</dbReference>
<evidence type="ECO:0000259" key="2">
    <source>
        <dbReference type="Pfam" id="PF09835"/>
    </source>
</evidence>
<organism evidence="3 4">
    <name type="scientific">Candidatus Dechloromonas phosphorivorans</name>
    <dbReference type="NCBI Taxonomy" id="2899244"/>
    <lineage>
        <taxon>Bacteria</taxon>
        <taxon>Pseudomonadati</taxon>
        <taxon>Pseudomonadota</taxon>
        <taxon>Betaproteobacteria</taxon>
        <taxon>Rhodocyclales</taxon>
        <taxon>Azonexaceae</taxon>
        <taxon>Dechloromonas</taxon>
    </lineage>
</organism>
<keyword evidence="1" id="KW-0472">Membrane</keyword>
<dbReference type="EMBL" id="JADKBR010000017">
    <property type="protein sequence ID" value="MBK8891476.1"/>
    <property type="molecule type" value="Genomic_DNA"/>
</dbReference>
<name>A0A9D7LNU9_9RHOO</name>
<gene>
    <name evidence="3" type="ORF">IPN75_14445</name>
</gene>
<evidence type="ECO:0000313" key="4">
    <source>
        <dbReference type="Proteomes" id="UP000808146"/>
    </source>
</evidence>
<proteinExistence type="predicted"/>
<dbReference type="PANTHER" id="PTHR40547:SF1">
    <property type="entry name" value="SLL0298 PROTEIN"/>
    <property type="match status" value="1"/>
</dbReference>
<dbReference type="InterPro" id="IPR018639">
    <property type="entry name" value="DUF2062"/>
</dbReference>
<evidence type="ECO:0000313" key="3">
    <source>
        <dbReference type="EMBL" id="MBK8891476.1"/>
    </source>
</evidence>
<reference evidence="4" key="1">
    <citation type="journal article" date="2021" name="Nat. Commun.">
        <title>Connecting structure to function with the recovery of over 1000 high-quality metagenome-assembled genomes from activated sludge using long-read sequencing.</title>
        <authorList>
            <person name="Singleton C.M."/>
            <person name="Petriglieri F."/>
            <person name="Kristensen J.M."/>
            <person name="Kirkegaard R.H."/>
            <person name="Michaelsen T.Y."/>
            <person name="Andersen M.H."/>
            <person name="Kondrotaite Z."/>
            <person name="Karst S.M."/>
            <person name="Dueholm M.S."/>
            <person name="Nielsen P.H."/>
            <person name="Albertsen M."/>
        </authorList>
    </citation>
    <scope>NUCLEOTIDE SEQUENCE [LARGE SCALE GENOMIC DNA]</scope>
</reference>
<protein>
    <submittedName>
        <fullName evidence="3">DUF2062 domain-containing protein</fullName>
    </submittedName>
</protein>
<dbReference type="AlphaFoldDB" id="A0A9D7LNU9"/>
<dbReference type="Proteomes" id="UP000808146">
    <property type="component" value="Unassembled WGS sequence"/>
</dbReference>
<dbReference type="Pfam" id="PF09835">
    <property type="entry name" value="DUF2062"/>
    <property type="match status" value="1"/>
</dbReference>
<keyword evidence="1" id="KW-1133">Transmembrane helix</keyword>
<comment type="caution">
    <text evidence="3">The sequence shown here is derived from an EMBL/GenBank/DDBJ whole genome shotgun (WGS) entry which is preliminary data.</text>
</comment>
<feature type="transmembrane region" description="Helical" evidence="1">
    <location>
        <begin position="141"/>
        <end position="166"/>
    </location>
</feature>
<keyword evidence="1" id="KW-0812">Transmembrane</keyword>
<feature type="domain" description="DUF2062" evidence="2">
    <location>
        <begin position="21"/>
        <end position="171"/>
    </location>
</feature>
<sequence>MRKHLKRYLPNHEAVHDNRWLRPFRNSLLHPRLWHLNRHSAAGAVAAGMFCGLIPGPLQMLGAAICALVFRVNLPLAMFVTLYTNPFTIVPLYLLAYQIGRLATGDSAGFSAPPDFDLAHAIDWMQAMLTWMIGVGKPLGIGLVLLAALLAIAGYVLTKAAWRFWLIRAWRQRKAR</sequence>